<dbReference type="Gramene" id="Solyc04g014980.1.1">
    <property type="protein sequence ID" value="Solyc04g014980.1.1.1"/>
    <property type="gene ID" value="Solyc04g014980.1"/>
</dbReference>
<dbReference type="PaxDb" id="4081-Solyc04g014980.1.1"/>
<dbReference type="AlphaFoldDB" id="A0A3Q7G0F6"/>
<reference evidence="1" key="2">
    <citation type="submission" date="2019-01" db="UniProtKB">
        <authorList>
            <consortium name="EnsemblPlants"/>
        </authorList>
    </citation>
    <scope>IDENTIFICATION</scope>
    <source>
        <strain evidence="1">cv. Heinz 1706</strain>
    </source>
</reference>
<protein>
    <submittedName>
        <fullName evidence="1">Uncharacterized protein</fullName>
    </submittedName>
</protein>
<name>A0A3Q7G0F6_SOLLC</name>
<sequence>MELDSINIILRKILKHPSQSATTICLSNFFLWSHCVLSWLSQTTTIRLGFDPTP</sequence>
<accession>A0A3Q7G0F6</accession>
<evidence type="ECO:0000313" key="1">
    <source>
        <dbReference type="EnsemblPlants" id="Solyc04g014980.1.1.1"/>
    </source>
</evidence>
<dbReference type="Proteomes" id="UP000004994">
    <property type="component" value="Chromosome 4"/>
</dbReference>
<keyword evidence="2" id="KW-1185">Reference proteome</keyword>
<dbReference type="EnsemblPlants" id="Solyc04g014980.1.1">
    <property type="protein sequence ID" value="Solyc04g014980.1.1.1"/>
    <property type="gene ID" value="Solyc04g014980.1"/>
</dbReference>
<organism evidence="1">
    <name type="scientific">Solanum lycopersicum</name>
    <name type="common">Tomato</name>
    <name type="synonym">Lycopersicon esculentum</name>
    <dbReference type="NCBI Taxonomy" id="4081"/>
    <lineage>
        <taxon>Eukaryota</taxon>
        <taxon>Viridiplantae</taxon>
        <taxon>Streptophyta</taxon>
        <taxon>Embryophyta</taxon>
        <taxon>Tracheophyta</taxon>
        <taxon>Spermatophyta</taxon>
        <taxon>Magnoliopsida</taxon>
        <taxon>eudicotyledons</taxon>
        <taxon>Gunneridae</taxon>
        <taxon>Pentapetalae</taxon>
        <taxon>asterids</taxon>
        <taxon>lamiids</taxon>
        <taxon>Solanales</taxon>
        <taxon>Solanaceae</taxon>
        <taxon>Solanoideae</taxon>
        <taxon>Solaneae</taxon>
        <taxon>Solanum</taxon>
        <taxon>Solanum subgen. Lycopersicon</taxon>
    </lineage>
</organism>
<evidence type="ECO:0000313" key="2">
    <source>
        <dbReference type="Proteomes" id="UP000004994"/>
    </source>
</evidence>
<proteinExistence type="predicted"/>
<reference evidence="1" key="1">
    <citation type="journal article" date="2012" name="Nature">
        <title>The tomato genome sequence provides insights into fleshy fruit evolution.</title>
        <authorList>
            <consortium name="Tomato Genome Consortium"/>
        </authorList>
    </citation>
    <scope>NUCLEOTIDE SEQUENCE [LARGE SCALE GENOMIC DNA]</scope>
    <source>
        <strain evidence="1">cv. Heinz 1706</strain>
    </source>
</reference>
<dbReference type="InParanoid" id="A0A3Q7G0F6"/>